<proteinExistence type="predicted"/>
<sequence length="446" mass="51309">MSLDTFTTPLDHASFAISSLYNCVPIAATQHQLQAYEKFISKCNKSQERVETALRYFLYPALIPNSEPGFEIEKSGKMIFIKEFLREIKASNKFIEVALICSDLTTEMLVKKVVRDEGFTTIALQCRGFDSSIYGIVVNNDVCEASEQNIIKQNDGCNLKLIMVLDGGNTCSSHHYLRKNLFHDSPKTVYLACKDSPEMRWYSYIHLFPDEIRYCDYLDAPEPHAFEAIFTESTHQTMMNDVYIWNKGVASHLLRWVLGNTTCHYEYACYGYDENTSLMDDVFSETPLHELFSPESSGYSVMPLFDINVTPSSQLLKRRNVPIKVEIDAISRSPSIDDVYDPHARVNKRKISHSPAQGQNVRRFIKVFNHQEKLSFPCEFEGTQPLILEQEEYEEQEEYQDEKELEEDSTDSFSLIASIETVENEYTLTIRNALDKLKNHIENIMG</sequence>
<gene>
    <name evidence="1" type="ORF">G6F51_009623</name>
</gene>
<dbReference type="Proteomes" id="UP000717996">
    <property type="component" value="Unassembled WGS sequence"/>
</dbReference>
<evidence type="ECO:0000313" key="1">
    <source>
        <dbReference type="EMBL" id="KAG1538678.1"/>
    </source>
</evidence>
<evidence type="ECO:0000313" key="2">
    <source>
        <dbReference type="Proteomes" id="UP000717996"/>
    </source>
</evidence>
<comment type="caution">
    <text evidence="1">The sequence shown here is derived from an EMBL/GenBank/DDBJ whole genome shotgun (WGS) entry which is preliminary data.</text>
</comment>
<protein>
    <submittedName>
        <fullName evidence="1">Uncharacterized protein</fullName>
    </submittedName>
</protein>
<dbReference type="EMBL" id="JAANIT010001802">
    <property type="protein sequence ID" value="KAG1538678.1"/>
    <property type="molecule type" value="Genomic_DNA"/>
</dbReference>
<accession>A0A9P6Y443</accession>
<dbReference type="AlphaFoldDB" id="A0A9P6Y443"/>
<name>A0A9P6Y443_RHIOR</name>
<reference evidence="1" key="1">
    <citation type="journal article" date="2020" name="Microb. Genom.">
        <title>Genetic diversity of clinical and environmental Mucorales isolates obtained from an investigation of mucormycosis cases among solid organ transplant recipients.</title>
        <authorList>
            <person name="Nguyen M.H."/>
            <person name="Kaul D."/>
            <person name="Muto C."/>
            <person name="Cheng S.J."/>
            <person name="Richter R.A."/>
            <person name="Bruno V.M."/>
            <person name="Liu G."/>
            <person name="Beyhan S."/>
            <person name="Sundermann A.J."/>
            <person name="Mounaud S."/>
            <person name="Pasculle A.W."/>
            <person name="Nierman W.C."/>
            <person name="Driscoll E."/>
            <person name="Cumbie R."/>
            <person name="Clancy C.J."/>
            <person name="Dupont C.L."/>
        </authorList>
    </citation>
    <scope>NUCLEOTIDE SEQUENCE</scope>
    <source>
        <strain evidence="1">GL16</strain>
    </source>
</reference>
<dbReference type="OrthoDB" id="2219840at2759"/>
<organism evidence="1 2">
    <name type="scientific">Rhizopus oryzae</name>
    <name type="common">Mucormycosis agent</name>
    <name type="synonym">Rhizopus arrhizus var. delemar</name>
    <dbReference type="NCBI Taxonomy" id="64495"/>
    <lineage>
        <taxon>Eukaryota</taxon>
        <taxon>Fungi</taxon>
        <taxon>Fungi incertae sedis</taxon>
        <taxon>Mucoromycota</taxon>
        <taxon>Mucoromycotina</taxon>
        <taxon>Mucoromycetes</taxon>
        <taxon>Mucorales</taxon>
        <taxon>Mucorineae</taxon>
        <taxon>Rhizopodaceae</taxon>
        <taxon>Rhizopus</taxon>
    </lineage>
</organism>